<name>A0A915I3Z2_ROMCU</name>
<reference evidence="3" key="1">
    <citation type="submission" date="2022-11" db="UniProtKB">
        <authorList>
            <consortium name="WormBaseParasite"/>
        </authorList>
    </citation>
    <scope>IDENTIFICATION</scope>
</reference>
<feature type="chain" id="PRO_5037938744" evidence="1">
    <location>
        <begin position="24"/>
        <end position="109"/>
    </location>
</feature>
<evidence type="ECO:0000313" key="2">
    <source>
        <dbReference type="Proteomes" id="UP000887565"/>
    </source>
</evidence>
<evidence type="ECO:0000256" key="1">
    <source>
        <dbReference type="SAM" id="SignalP"/>
    </source>
</evidence>
<proteinExistence type="predicted"/>
<evidence type="ECO:0000313" key="3">
    <source>
        <dbReference type="WBParaSite" id="nRc.2.0.1.t08853-RA"/>
    </source>
</evidence>
<sequence length="109" mass="12526">MDNFRHSTIVYVILLFHCIFVNSAAVDDAQFNSLIEKEASISTRTTIATQENRSTKSRSNTKEHLRCIRSDPLMCVGSCRTYHQDNWICPDDYCCKKNGCCCQFYVGRT</sequence>
<dbReference type="Proteomes" id="UP000887565">
    <property type="component" value="Unplaced"/>
</dbReference>
<dbReference type="AlphaFoldDB" id="A0A915I3Z2"/>
<dbReference type="WBParaSite" id="nRc.2.0.1.t08853-RA">
    <property type="protein sequence ID" value="nRc.2.0.1.t08853-RA"/>
    <property type="gene ID" value="nRc.2.0.1.g08853"/>
</dbReference>
<keyword evidence="1" id="KW-0732">Signal</keyword>
<organism evidence="2 3">
    <name type="scientific">Romanomermis culicivorax</name>
    <name type="common">Nematode worm</name>
    <dbReference type="NCBI Taxonomy" id="13658"/>
    <lineage>
        <taxon>Eukaryota</taxon>
        <taxon>Metazoa</taxon>
        <taxon>Ecdysozoa</taxon>
        <taxon>Nematoda</taxon>
        <taxon>Enoplea</taxon>
        <taxon>Dorylaimia</taxon>
        <taxon>Mermithida</taxon>
        <taxon>Mermithoidea</taxon>
        <taxon>Mermithidae</taxon>
        <taxon>Romanomermis</taxon>
    </lineage>
</organism>
<feature type="signal peptide" evidence="1">
    <location>
        <begin position="1"/>
        <end position="23"/>
    </location>
</feature>
<keyword evidence="2" id="KW-1185">Reference proteome</keyword>
<accession>A0A915I3Z2</accession>
<protein>
    <submittedName>
        <fullName evidence="3">WAP domain-containing protein</fullName>
    </submittedName>
</protein>